<protein>
    <submittedName>
        <fullName evidence="2">Uncharacterized protein</fullName>
    </submittedName>
</protein>
<proteinExistence type="predicted"/>
<organism evidence="2 3">
    <name type="scientific">Tribolium castaneum</name>
    <name type="common">Red flour beetle</name>
    <dbReference type="NCBI Taxonomy" id="7070"/>
    <lineage>
        <taxon>Eukaryota</taxon>
        <taxon>Metazoa</taxon>
        <taxon>Ecdysozoa</taxon>
        <taxon>Arthropoda</taxon>
        <taxon>Hexapoda</taxon>
        <taxon>Insecta</taxon>
        <taxon>Pterygota</taxon>
        <taxon>Neoptera</taxon>
        <taxon>Endopterygota</taxon>
        <taxon>Coleoptera</taxon>
        <taxon>Polyphaga</taxon>
        <taxon>Cucujiformia</taxon>
        <taxon>Tenebrionidae</taxon>
        <taxon>Tenebrionidae incertae sedis</taxon>
        <taxon>Tribolium</taxon>
    </lineage>
</organism>
<dbReference type="HOGENOM" id="CLU_2797263_0_0_1"/>
<dbReference type="InParanoid" id="D2CFX5"/>
<evidence type="ECO:0000313" key="3">
    <source>
        <dbReference type="Proteomes" id="UP000007266"/>
    </source>
</evidence>
<dbReference type="AlphaFoldDB" id="D2CFX5"/>
<evidence type="ECO:0000256" key="1">
    <source>
        <dbReference type="SAM" id="SignalP"/>
    </source>
</evidence>
<sequence>MTKVVILLILVIAVASTLAYSTPHFHRFRKADVDQAEVFRSLSNFFDQLSVEAANNPGNPGAPGAPAP</sequence>
<keyword evidence="3" id="KW-1185">Reference proteome</keyword>
<feature type="signal peptide" evidence="1">
    <location>
        <begin position="1"/>
        <end position="19"/>
    </location>
</feature>
<name>D2CFX5_TRICA</name>
<keyword evidence="1" id="KW-0732">Signal</keyword>
<reference evidence="2 3" key="1">
    <citation type="journal article" date="2008" name="Nature">
        <title>The genome of the model beetle and pest Tribolium castaneum.</title>
        <authorList>
            <consortium name="Tribolium Genome Sequencing Consortium"/>
            <person name="Richards S."/>
            <person name="Gibbs R.A."/>
            <person name="Weinstock G.M."/>
            <person name="Brown S.J."/>
            <person name="Denell R."/>
            <person name="Beeman R.W."/>
            <person name="Gibbs R."/>
            <person name="Beeman R.W."/>
            <person name="Brown S.J."/>
            <person name="Bucher G."/>
            <person name="Friedrich M."/>
            <person name="Grimmelikhuijzen C.J."/>
            <person name="Klingler M."/>
            <person name="Lorenzen M."/>
            <person name="Richards S."/>
            <person name="Roth S."/>
            <person name="Schroder R."/>
            <person name="Tautz D."/>
            <person name="Zdobnov E.M."/>
            <person name="Muzny D."/>
            <person name="Gibbs R.A."/>
            <person name="Weinstock G.M."/>
            <person name="Attaway T."/>
            <person name="Bell S."/>
            <person name="Buhay C.J."/>
            <person name="Chandrabose M.N."/>
            <person name="Chavez D."/>
            <person name="Clerk-Blankenburg K.P."/>
            <person name="Cree A."/>
            <person name="Dao M."/>
            <person name="Davis C."/>
            <person name="Chacko J."/>
            <person name="Dinh H."/>
            <person name="Dugan-Rocha S."/>
            <person name="Fowler G."/>
            <person name="Garner T.T."/>
            <person name="Garnes J."/>
            <person name="Gnirke A."/>
            <person name="Hawes A."/>
            <person name="Hernandez J."/>
            <person name="Hines S."/>
            <person name="Holder M."/>
            <person name="Hume J."/>
            <person name="Jhangiani S.N."/>
            <person name="Joshi V."/>
            <person name="Khan Z.M."/>
            <person name="Jackson L."/>
            <person name="Kovar C."/>
            <person name="Kowis A."/>
            <person name="Lee S."/>
            <person name="Lewis L.R."/>
            <person name="Margolis J."/>
            <person name="Morgan M."/>
            <person name="Nazareth L.V."/>
            <person name="Nguyen N."/>
            <person name="Okwuonu G."/>
            <person name="Parker D."/>
            <person name="Richards S."/>
            <person name="Ruiz S.J."/>
            <person name="Santibanez J."/>
            <person name="Savard J."/>
            <person name="Scherer S.E."/>
            <person name="Schneider B."/>
            <person name="Sodergren E."/>
            <person name="Tautz D."/>
            <person name="Vattahil S."/>
            <person name="Villasana D."/>
            <person name="White C.S."/>
            <person name="Wright R."/>
            <person name="Park Y."/>
            <person name="Beeman R.W."/>
            <person name="Lord J."/>
            <person name="Oppert B."/>
            <person name="Lorenzen M."/>
            <person name="Brown S."/>
            <person name="Wang L."/>
            <person name="Savard J."/>
            <person name="Tautz D."/>
            <person name="Richards S."/>
            <person name="Weinstock G."/>
            <person name="Gibbs R.A."/>
            <person name="Liu Y."/>
            <person name="Worley K."/>
            <person name="Weinstock G."/>
            <person name="Elsik C.G."/>
            <person name="Reese J.T."/>
            <person name="Elhaik E."/>
            <person name="Landan G."/>
            <person name="Graur D."/>
            <person name="Arensburger P."/>
            <person name="Atkinson P."/>
            <person name="Beeman R.W."/>
            <person name="Beidler J."/>
            <person name="Brown S.J."/>
            <person name="Demuth J.P."/>
            <person name="Drury D.W."/>
            <person name="Du Y.Z."/>
            <person name="Fujiwara H."/>
            <person name="Lorenzen M."/>
            <person name="Maselli V."/>
            <person name="Osanai M."/>
            <person name="Park Y."/>
            <person name="Robertson H.M."/>
            <person name="Tu Z."/>
            <person name="Wang J.J."/>
            <person name="Wang S."/>
            <person name="Richards S."/>
            <person name="Song H."/>
            <person name="Zhang L."/>
            <person name="Sodergren E."/>
            <person name="Werner D."/>
            <person name="Stanke M."/>
            <person name="Morgenstern B."/>
            <person name="Solovyev V."/>
            <person name="Kosarev P."/>
            <person name="Brown G."/>
            <person name="Chen H.C."/>
            <person name="Ermolaeva O."/>
            <person name="Hlavina W."/>
            <person name="Kapustin Y."/>
            <person name="Kiryutin B."/>
            <person name="Kitts P."/>
            <person name="Maglott D."/>
            <person name="Pruitt K."/>
            <person name="Sapojnikov V."/>
            <person name="Souvorov A."/>
            <person name="Mackey A.J."/>
            <person name="Waterhouse R.M."/>
            <person name="Wyder S."/>
            <person name="Zdobnov E.M."/>
            <person name="Zdobnov E.M."/>
            <person name="Wyder S."/>
            <person name="Kriventseva E.V."/>
            <person name="Kadowaki T."/>
            <person name="Bork P."/>
            <person name="Aranda M."/>
            <person name="Bao R."/>
            <person name="Beermann A."/>
            <person name="Berns N."/>
            <person name="Bolognesi R."/>
            <person name="Bonneton F."/>
            <person name="Bopp D."/>
            <person name="Brown S.J."/>
            <person name="Bucher G."/>
            <person name="Butts T."/>
            <person name="Chaumot A."/>
            <person name="Denell R.E."/>
            <person name="Ferrier D.E."/>
            <person name="Friedrich M."/>
            <person name="Gordon C.M."/>
            <person name="Jindra M."/>
            <person name="Klingler M."/>
            <person name="Lan Q."/>
            <person name="Lattorff H.M."/>
            <person name="Laudet V."/>
            <person name="von Levetsow C."/>
            <person name="Liu Z."/>
            <person name="Lutz R."/>
            <person name="Lynch J.A."/>
            <person name="da Fonseca R.N."/>
            <person name="Posnien N."/>
            <person name="Reuter R."/>
            <person name="Roth S."/>
            <person name="Savard J."/>
            <person name="Schinko J.B."/>
            <person name="Schmitt C."/>
            <person name="Schoppmeier M."/>
            <person name="Schroder R."/>
            <person name="Shippy T.D."/>
            <person name="Simonnet F."/>
            <person name="Marques-Souza H."/>
            <person name="Tautz D."/>
            <person name="Tomoyasu Y."/>
            <person name="Trauner J."/>
            <person name="Van der Zee M."/>
            <person name="Vervoort M."/>
            <person name="Wittkopp N."/>
            <person name="Wimmer E.A."/>
            <person name="Yang X."/>
            <person name="Jones A.K."/>
            <person name="Sattelle D.B."/>
            <person name="Ebert P.R."/>
            <person name="Nelson D."/>
            <person name="Scott J.G."/>
            <person name="Beeman R.W."/>
            <person name="Muthukrishnan S."/>
            <person name="Kramer K.J."/>
            <person name="Arakane Y."/>
            <person name="Beeman R.W."/>
            <person name="Zhu Q."/>
            <person name="Hogenkamp D."/>
            <person name="Dixit R."/>
            <person name="Oppert B."/>
            <person name="Jiang H."/>
            <person name="Zou Z."/>
            <person name="Marshall J."/>
            <person name="Elpidina E."/>
            <person name="Vinokurov K."/>
            <person name="Oppert C."/>
            <person name="Zou Z."/>
            <person name="Evans J."/>
            <person name="Lu Z."/>
            <person name="Zhao P."/>
            <person name="Sumathipala N."/>
            <person name="Altincicek B."/>
            <person name="Vilcinskas A."/>
            <person name="Williams M."/>
            <person name="Hultmark D."/>
            <person name="Hetru C."/>
            <person name="Jiang H."/>
            <person name="Grimmelikhuijzen C.J."/>
            <person name="Hauser F."/>
            <person name="Cazzamali G."/>
            <person name="Williamson M."/>
            <person name="Park Y."/>
            <person name="Li B."/>
            <person name="Tanaka Y."/>
            <person name="Predel R."/>
            <person name="Neupert S."/>
            <person name="Schachtner J."/>
            <person name="Verleyen P."/>
            <person name="Raible F."/>
            <person name="Bork P."/>
            <person name="Friedrich M."/>
            <person name="Walden K.K."/>
            <person name="Robertson H.M."/>
            <person name="Angeli S."/>
            <person name="Foret S."/>
            <person name="Bucher G."/>
            <person name="Schuetz S."/>
            <person name="Maleszka R."/>
            <person name="Wimmer E.A."/>
            <person name="Beeman R.W."/>
            <person name="Lorenzen M."/>
            <person name="Tomoyasu Y."/>
            <person name="Miller S.C."/>
            <person name="Grossmann D."/>
            <person name="Bucher G."/>
        </authorList>
    </citation>
    <scope>NUCLEOTIDE SEQUENCE [LARGE SCALE GENOMIC DNA]</scope>
    <source>
        <strain evidence="2 3">Georgia GA2</strain>
    </source>
</reference>
<dbReference type="Proteomes" id="UP000007266">
    <property type="component" value="Linkage group 3"/>
</dbReference>
<accession>D2CFX5</accession>
<dbReference type="EMBL" id="KQ971334">
    <property type="protein sequence ID" value="EFA13192.1"/>
    <property type="molecule type" value="Genomic_DNA"/>
</dbReference>
<gene>
    <name evidence="2" type="primary">AUGUSTUS-3.0.2_16393</name>
    <name evidence="2" type="ORF">TcasGA2_TC016393</name>
</gene>
<reference evidence="2 3" key="2">
    <citation type="journal article" date="2010" name="Nucleic Acids Res.">
        <title>BeetleBase in 2010: revisions to provide comprehensive genomic information for Tribolium castaneum.</title>
        <authorList>
            <person name="Kim H.S."/>
            <person name="Murphy T."/>
            <person name="Xia J."/>
            <person name="Caragea D."/>
            <person name="Park Y."/>
            <person name="Beeman R.W."/>
            <person name="Lorenzen M.D."/>
            <person name="Butcher S."/>
            <person name="Manak J.R."/>
            <person name="Brown S.J."/>
        </authorList>
    </citation>
    <scope>GENOME REANNOTATION</scope>
    <source>
        <strain evidence="2 3">Georgia GA2</strain>
    </source>
</reference>
<feature type="chain" id="PRO_5003029309" evidence="1">
    <location>
        <begin position="20"/>
        <end position="68"/>
    </location>
</feature>
<evidence type="ECO:0000313" key="2">
    <source>
        <dbReference type="EMBL" id="EFA13192.1"/>
    </source>
</evidence>